<reference evidence="2 3" key="1">
    <citation type="submission" date="2018-12" db="EMBL/GenBank/DDBJ databases">
        <title>Complete genome sequence of Flaviflexus sp. H23T48.</title>
        <authorList>
            <person name="Bae J.-W."/>
            <person name="Lee J.-Y."/>
        </authorList>
    </citation>
    <scope>NUCLEOTIDE SEQUENCE [LARGE SCALE GENOMIC DNA]</scope>
    <source>
        <strain evidence="2 3">H23T48</strain>
    </source>
</reference>
<evidence type="ECO:0000256" key="1">
    <source>
        <dbReference type="SAM" id="Phobius"/>
    </source>
</evidence>
<evidence type="ECO:0000313" key="3">
    <source>
        <dbReference type="Proteomes" id="UP000280344"/>
    </source>
</evidence>
<proteinExistence type="predicted"/>
<keyword evidence="1" id="KW-0472">Membrane</keyword>
<protein>
    <submittedName>
        <fullName evidence="2">Uncharacterized protein</fullName>
    </submittedName>
</protein>
<dbReference type="AlphaFoldDB" id="A0A3S9PZW1"/>
<gene>
    <name evidence="2" type="ORF">EJ997_11730</name>
</gene>
<dbReference type="EMBL" id="CP034593">
    <property type="protein sequence ID" value="AZQ77905.1"/>
    <property type="molecule type" value="Genomic_DNA"/>
</dbReference>
<name>A0A3S9PZW1_9ACTO</name>
<sequence>MAQQAKDPDLEPPESLFDDVAYAGSGPLRRLARNGVLLVFAVFILVGLVGVYDLNGTARAESGPVSVDVDYPKTTRAAQDVRVIARIESANELPETVYLDIDQDYVGMIEDILFIPEAESQTAHANGRMRLEYQVPDGSRGMRLVIEGRAGDQWELRTSGTLDVVVGDDRLEVPLDTWRFP</sequence>
<accession>A0A3S9PZW1</accession>
<evidence type="ECO:0000313" key="2">
    <source>
        <dbReference type="EMBL" id="AZQ77905.1"/>
    </source>
</evidence>
<keyword evidence="1" id="KW-1133">Transmembrane helix</keyword>
<keyword evidence="3" id="KW-1185">Reference proteome</keyword>
<dbReference type="KEGG" id="flh:EJ997_11730"/>
<feature type="transmembrane region" description="Helical" evidence="1">
    <location>
        <begin position="35"/>
        <end position="52"/>
    </location>
</feature>
<organism evidence="2 3">
    <name type="scientific">Flaviflexus ciconiae</name>
    <dbReference type="NCBI Taxonomy" id="2496867"/>
    <lineage>
        <taxon>Bacteria</taxon>
        <taxon>Bacillati</taxon>
        <taxon>Actinomycetota</taxon>
        <taxon>Actinomycetes</taxon>
        <taxon>Actinomycetales</taxon>
        <taxon>Actinomycetaceae</taxon>
        <taxon>Flaviflexus</taxon>
    </lineage>
</organism>
<keyword evidence="1" id="KW-0812">Transmembrane</keyword>
<dbReference type="RefSeq" id="WP_126704707.1">
    <property type="nucleotide sequence ID" value="NZ_CP034593.1"/>
</dbReference>
<dbReference type="OrthoDB" id="4966833at2"/>
<dbReference type="Proteomes" id="UP000280344">
    <property type="component" value="Chromosome"/>
</dbReference>